<gene>
    <name evidence="1" type="primary">cas10</name>
    <name evidence="1" type="ORF">FAD_0944</name>
</gene>
<accession>A0A1V0N3V9</accession>
<dbReference type="AlphaFoldDB" id="A0A1V0N3V9"/>
<keyword evidence="2" id="KW-1185">Reference proteome</keyword>
<sequence>MEWATNSIFSPLWMDPDFMKCAKGGNEKDSYANKSDMFYLIHIFSGTAMALKVFDYKYLNKNPEEEIENITKKLKRSIFGYLFHDFNKLSNYEENKYMRDKSELDTQLEKFSSIMAELELSKDDVYFIAFATEKGTQYISNSIDVSLEHNLQFESSFSRLADTLSSIFSDNNDNIKDIYFNNAPCIPKSRIQKINITNTTFITTSSFLKKIIIQNIEKNNGFYLWSTLNSIYYVRDTAISLDVKILANELTREIGIKAHLENGITLTDRKIDISSSNIGSINKEILLKFVADGTKFKQVLHLENIPLRDEMRHNAEIYSDHIANLESFSINFHKDMPENKKRTPRSVREYVEAETYYDSNSIDMEESGKIQERLHAFYIRYVQLKTTLKSEQAYMIRNKLDDILDDNISILENFLPKNNKSKSAFLIPLLLAGKENNKINWDNIESDILTDINAGSKSENNEEIVSEIINIILNVNNINLPAVPDKISMSMISGYPAKTAAHIENLFGLGTNSFNNRLPTSGISNGKIDPYTIYEFSLRHVLAPKVGAKYSSAILFLSFPGAIPFMNMDKFLKLSSNVESDLKVNNIVLTLDDANAKLDNFLFDSTYYIYLNDPKKDSDILRYLVNVIEIALRSKLHALLSFSNNIFYNSWNETILVELESSLLNGMRWNKIRCNNISLIKKEIYFFLNAARKNNKFDYDNASVIIKDYLRDNFSLSYYVHGQFFNGYHNILSGKDKIDLMRKLVYGNKGDKMEKIEKLGETAAELRRLPRKSSGSERGWMVRDSLEVMEKMKAETKINELSDLKDFVSGYMSKNLERLLKRDRPDLDLKPHSENILQFTDLLFSLINEEFKGKIPAGITRSYLVDAFEIEYELASDMKRNKSD</sequence>
<protein>
    <submittedName>
        <fullName evidence="1">CRISPR-associated protein Cas10d (Csc3)</fullName>
    </submittedName>
</protein>
<dbReference type="EMBL" id="CP015363">
    <property type="protein sequence ID" value="ARD84828.1"/>
    <property type="molecule type" value="Genomic_DNA"/>
</dbReference>
<dbReference type="STRING" id="74969.FAD_0944"/>
<proteinExistence type="predicted"/>
<name>A0A1V0N3V9_9ARCH</name>
<reference evidence="1 2" key="1">
    <citation type="submission" date="2011-10" db="EMBL/GenBank/DDBJ databases">
        <title>Metabolic and evolutionary patterns in the extreme acidophile Ferroplasma acidiphilum.</title>
        <authorList>
            <person name="Golyshina O.V."/>
            <person name="Kozyavkin S.A."/>
            <person name="Tatusov R.L."/>
            <person name="Slesarev A.I."/>
            <person name="Golyshin P.N."/>
        </authorList>
    </citation>
    <scope>NUCLEOTIDE SEQUENCE [LARGE SCALE GENOMIC DNA]</scope>
    <source>
        <strain evidence="2">Y</strain>
    </source>
</reference>
<organism evidence="1 2">
    <name type="scientific">Ferroplasma acidiphilum</name>
    <dbReference type="NCBI Taxonomy" id="74969"/>
    <lineage>
        <taxon>Archaea</taxon>
        <taxon>Methanobacteriati</taxon>
        <taxon>Thermoplasmatota</taxon>
        <taxon>Thermoplasmata</taxon>
        <taxon>Thermoplasmatales</taxon>
        <taxon>Ferroplasmaceae</taxon>
        <taxon>Ferroplasma</taxon>
    </lineage>
</organism>
<evidence type="ECO:0000313" key="1">
    <source>
        <dbReference type="EMBL" id="ARD84828.1"/>
    </source>
</evidence>
<evidence type="ECO:0000313" key="2">
    <source>
        <dbReference type="Proteomes" id="UP000192050"/>
    </source>
</evidence>
<dbReference type="KEGG" id="fai:FAD_0944"/>
<dbReference type="Proteomes" id="UP000192050">
    <property type="component" value="Chromosome"/>
</dbReference>